<dbReference type="Proteomes" id="UP000068026">
    <property type="component" value="Chromosome"/>
</dbReference>
<dbReference type="SUPFAM" id="SSF50475">
    <property type="entry name" value="FMN-binding split barrel"/>
    <property type="match status" value="1"/>
</dbReference>
<dbReference type="KEGG" id="cpro:CPRO_03470"/>
<protein>
    <submittedName>
        <fullName evidence="1">Pyridoxamine 5'-phosphate oxidase</fullName>
    </submittedName>
</protein>
<proteinExistence type="predicted"/>
<evidence type="ECO:0000313" key="2">
    <source>
        <dbReference type="EMBL" id="SHE27073.1"/>
    </source>
</evidence>
<dbReference type="Pfam" id="PF12900">
    <property type="entry name" value="Pyridox_ox_2"/>
    <property type="match status" value="1"/>
</dbReference>
<keyword evidence="3" id="KW-1185">Reference proteome</keyword>
<dbReference type="Gene3D" id="2.30.110.10">
    <property type="entry name" value="Electron Transport, Fmn-binding Protein, Chain A"/>
    <property type="match status" value="1"/>
</dbReference>
<accession>A0A0X8V9Q1</accession>
<reference evidence="2" key="4">
    <citation type="submission" date="2016-11" db="EMBL/GenBank/DDBJ databases">
        <authorList>
            <person name="Varghese N."/>
            <person name="Submissions S."/>
        </authorList>
    </citation>
    <scope>NUCLEOTIDE SEQUENCE</scope>
    <source>
        <strain evidence="2">DSM 1682</strain>
    </source>
</reference>
<dbReference type="RefSeq" id="WP_066047121.1">
    <property type="nucleotide sequence ID" value="NZ_CP014223.1"/>
</dbReference>
<dbReference type="Proteomes" id="UP000184204">
    <property type="component" value="Unassembled WGS sequence"/>
</dbReference>
<dbReference type="EMBL" id="FQUA01000001">
    <property type="protein sequence ID" value="SHE27073.1"/>
    <property type="molecule type" value="Genomic_DNA"/>
</dbReference>
<dbReference type="PANTHER" id="PTHR34071">
    <property type="entry name" value="5-NITROIMIDAZOLE ANTIBIOTICS RESISTANCE PROTEIN, NIMA-FAMILY-RELATED PROTEIN-RELATED"/>
    <property type="match status" value="1"/>
</dbReference>
<evidence type="ECO:0000313" key="3">
    <source>
        <dbReference type="Proteomes" id="UP000068026"/>
    </source>
</evidence>
<dbReference type="EMBL" id="CP014223">
    <property type="protein sequence ID" value="AMJ39963.1"/>
    <property type="molecule type" value="Genomic_DNA"/>
</dbReference>
<name>A0A0X8V9Q1_ANAPI</name>
<dbReference type="InterPro" id="IPR024747">
    <property type="entry name" value="Pyridox_Oxase-rel"/>
</dbReference>
<evidence type="ECO:0000313" key="1">
    <source>
        <dbReference type="EMBL" id="AMJ39963.1"/>
    </source>
</evidence>
<sequence length="156" mass="17712">MFRGMRRFKQQLTEQECVDVLTQAPRGVLAVHGEDGYPYAFPMNYIYLDGKIYFHSAKAGHKLDALASDSRVSFCVMDEGYRKDGEWALNIKSVIIFGQMKKIETAQETVEIVRQIGLKYFPTAESVEEEIHKAGAYVQVLELSIDHMTGKLVNES</sequence>
<organism evidence="2 4">
    <name type="scientific">Anaerotignum propionicum DSM 1682</name>
    <dbReference type="NCBI Taxonomy" id="991789"/>
    <lineage>
        <taxon>Bacteria</taxon>
        <taxon>Bacillati</taxon>
        <taxon>Bacillota</taxon>
        <taxon>Clostridia</taxon>
        <taxon>Lachnospirales</taxon>
        <taxon>Anaerotignaceae</taxon>
        <taxon>Anaerotignum</taxon>
    </lineage>
</organism>
<reference evidence="4" key="3">
    <citation type="submission" date="2016-11" db="EMBL/GenBank/DDBJ databases">
        <authorList>
            <person name="Jaros S."/>
            <person name="Januszkiewicz K."/>
            <person name="Wedrychowicz H."/>
        </authorList>
    </citation>
    <scope>NUCLEOTIDE SEQUENCE [LARGE SCALE GENOMIC DNA]</scope>
    <source>
        <strain evidence="4">DSM 1682</strain>
    </source>
</reference>
<dbReference type="OrthoDB" id="9794935at2"/>
<dbReference type="PANTHER" id="PTHR34071:SF2">
    <property type="entry name" value="FLAVIN-NUCLEOTIDE-BINDING PROTEIN"/>
    <property type="match status" value="1"/>
</dbReference>
<evidence type="ECO:0000313" key="4">
    <source>
        <dbReference type="Proteomes" id="UP000184204"/>
    </source>
</evidence>
<reference evidence="3" key="2">
    <citation type="submission" date="2016-01" db="EMBL/GenBank/DDBJ databases">
        <authorList>
            <person name="Poehlein A."/>
            <person name="Schlien K."/>
            <person name="Gottschalk G."/>
            <person name="Buckel W."/>
            <person name="Daniel R."/>
        </authorList>
    </citation>
    <scope>NUCLEOTIDE SEQUENCE [LARGE SCALE GENOMIC DNA]</scope>
    <source>
        <strain evidence="3">X2</strain>
    </source>
</reference>
<gene>
    <name evidence="1" type="ORF">CPRO_03470</name>
    <name evidence="2" type="ORF">SAMN02745151_00008</name>
</gene>
<dbReference type="AlphaFoldDB" id="A0A0X8V9Q1"/>
<dbReference type="InterPro" id="IPR012349">
    <property type="entry name" value="Split_barrel_FMN-bd"/>
</dbReference>
<reference evidence="1 3" key="1">
    <citation type="journal article" date="2016" name="Genome Announc.">
        <title>Complete Genome Sequence of the Amino Acid-Fermenting Clostridium propionicum X2 (DSM 1682).</title>
        <authorList>
            <person name="Poehlein A."/>
            <person name="Schlien K."/>
            <person name="Chowdhury N.P."/>
            <person name="Gottschalk G."/>
            <person name="Buckel W."/>
            <person name="Daniel R."/>
        </authorList>
    </citation>
    <scope>NUCLEOTIDE SEQUENCE [LARGE SCALE GENOMIC DNA]</scope>
    <source>
        <strain evidence="1 3">X2</strain>
    </source>
</reference>